<dbReference type="InterPro" id="IPR011012">
    <property type="entry name" value="Longin-like_dom_sf"/>
</dbReference>
<organism evidence="20 21">
    <name type="scientific">Dermatophagoides farinae</name>
    <name type="common">American house dust mite</name>
    <dbReference type="NCBI Taxonomy" id="6954"/>
    <lineage>
        <taxon>Eukaryota</taxon>
        <taxon>Metazoa</taxon>
        <taxon>Ecdysozoa</taxon>
        <taxon>Arthropoda</taxon>
        <taxon>Chelicerata</taxon>
        <taxon>Arachnida</taxon>
        <taxon>Acari</taxon>
        <taxon>Acariformes</taxon>
        <taxon>Sarcoptiformes</taxon>
        <taxon>Astigmata</taxon>
        <taxon>Psoroptidia</taxon>
        <taxon>Analgoidea</taxon>
        <taxon>Pyroglyphidae</taxon>
        <taxon>Dermatophagoidinae</taxon>
        <taxon>Dermatophagoides</taxon>
    </lineage>
</organism>
<dbReference type="Gene3D" id="1.25.40.180">
    <property type="match status" value="3"/>
</dbReference>
<dbReference type="AlphaFoldDB" id="A0A922L653"/>
<dbReference type="GO" id="GO:0006888">
    <property type="term" value="P:endoplasmic reticulum to Golgi vesicle-mediated transport"/>
    <property type="evidence" value="ECO:0007669"/>
    <property type="project" value="InterPro"/>
</dbReference>
<evidence type="ECO:0000256" key="1">
    <source>
        <dbReference type="ARBA" id="ARBA00004556"/>
    </source>
</evidence>
<keyword evidence="9" id="KW-0832">Ubl conjugation</keyword>
<dbReference type="SUPFAM" id="SSF48371">
    <property type="entry name" value="ARM repeat"/>
    <property type="match status" value="3"/>
</dbReference>
<keyword evidence="6" id="KW-1017">Isopeptide bond</keyword>
<sequence>MSVLALAIVNNHNTPVLIRTRNEDSRKQNTREPFLGILSQSDSYKIYGLCSATNSKILLMVNNTSIRDNEARAILKTIHNIYVDVTTSNPFYVHGQPIHSQHLIRKIDEIFGKDDVQRPSTHSTTSSYGRNNSGSLLIRRLAPPSNTRDACDNPQIVYKVRGILNKITPEKFDKLSQELLDLGLESEDVLTRVLLLIFNKALDDYKYSCMYAKLCKVINDNVSKYYEQNYNKNVFKILLLKKCKEEYENRCNAFEQFENQNGPLSVDDEEKRSLAKQKMLCNIKFICELGKQQLLPKNILHDCIKQLLSRAKNQSFADKMQDLECLCEIMKNIGHLLETNEKASVLLDQYFDRMNTYSKSSEINSRIKFMLLDVIDLRKNNWIPRQKDVLHSSISEKVPEKDNNGLLSPYGTLYHMHHLRHGPFMNQGRVDDMFSPMPIGPIYLGTGPGAINDHNFGSWNNPRRPNYNQKNNVPYSSGNNYPPQSASMNMMMKRDNQPNYRPNYPQHNNSGNNNANNYNMANNANNQNNAINGSNMMNNPRETPVNLPPRFQKQMKQTQNLPFMKAQHPQQQNNNDDHRMMPMMKPPMINDNNNRQAFNRNPPNPFQKPNNSFSKFMNPTKLNGKDLANDVNQMRLDDTNMPNSGNSGSSDDTCSKDEPFLKTTSANFDEILLSIMRISIGKSEKERELTNQLLNKIKSDQVVNDQIFLSSLKNLFSKINELEVETPRARSYVAAYIANAITENVIILKEIGDLLDGGQHYPLFPLILQNLHKAKGQSWLFDIFSESKINLMQMVPEPDRNKERMADILEDRNLTFLYPMLRIESDITKQITSDCSPSSLYRWLKDNVNTTLQNSTEFISVVFSTLLKHIIAKHNNPDNPFVFTSALFVQQENELKKYCQVLQKFLSGKHDLQLVVLYSLQTYCHDHNFPKGLIEKWFNMLYEQEIVDDEVFFKWREDINEEYPGKGKALFQVNKWLIWLEEDDEEEEEE</sequence>
<dbReference type="Proteomes" id="UP000790347">
    <property type="component" value="Unassembled WGS sequence"/>
</dbReference>
<evidence type="ECO:0000256" key="3">
    <source>
        <dbReference type="ARBA" id="ARBA00006626"/>
    </source>
</evidence>
<dbReference type="InterPro" id="IPR003891">
    <property type="entry name" value="Initiation_fac_eIF4g_MI"/>
</dbReference>
<comment type="similarity">
    <text evidence="2">Belongs to the eukaryotic initiation factor 4G family.</text>
</comment>
<dbReference type="GO" id="GO:0016281">
    <property type="term" value="C:eukaryotic translation initiation factor 4F complex"/>
    <property type="evidence" value="ECO:0007669"/>
    <property type="project" value="TreeGrafter"/>
</dbReference>
<evidence type="ECO:0000259" key="19">
    <source>
        <dbReference type="PROSITE" id="PS51366"/>
    </source>
</evidence>
<evidence type="ECO:0000313" key="21">
    <source>
        <dbReference type="Proteomes" id="UP000790347"/>
    </source>
</evidence>
<keyword evidence="11" id="KW-0931">ER-Golgi transport</keyword>
<dbReference type="CDD" id="cd11559">
    <property type="entry name" value="W2_eIF4G1_like"/>
    <property type="match status" value="1"/>
</dbReference>
<keyword evidence="21" id="KW-1185">Reference proteome</keyword>
<feature type="region of interest" description="Disordered" evidence="17">
    <location>
        <begin position="455"/>
        <end position="543"/>
    </location>
</feature>
<evidence type="ECO:0000256" key="8">
    <source>
        <dbReference type="ARBA" id="ARBA00022553"/>
    </source>
</evidence>
<evidence type="ECO:0000256" key="7">
    <source>
        <dbReference type="ARBA" id="ARBA00022540"/>
    </source>
</evidence>
<keyword evidence="13" id="KW-0007">Acetylation</keyword>
<dbReference type="Gene3D" id="3.30.450.70">
    <property type="match status" value="1"/>
</dbReference>
<feature type="compositionally biased region" description="Polar residues" evidence="17">
    <location>
        <begin position="640"/>
        <end position="652"/>
    </location>
</feature>
<evidence type="ECO:0000256" key="11">
    <source>
        <dbReference type="ARBA" id="ARBA00022892"/>
    </source>
</evidence>
<dbReference type="GO" id="GO:0006417">
    <property type="term" value="P:regulation of translation"/>
    <property type="evidence" value="ECO:0007669"/>
    <property type="project" value="UniProtKB-KW"/>
</dbReference>
<keyword evidence="8" id="KW-0597">Phosphoprotein</keyword>
<evidence type="ECO:0000256" key="4">
    <source>
        <dbReference type="ARBA" id="ARBA00022481"/>
    </source>
</evidence>
<dbReference type="GO" id="GO:0003743">
    <property type="term" value="F:translation initiation factor activity"/>
    <property type="evidence" value="ECO:0007669"/>
    <property type="project" value="UniProtKB-KW"/>
</dbReference>
<dbReference type="PROSITE" id="PS51363">
    <property type="entry name" value="W2"/>
    <property type="match status" value="1"/>
</dbReference>
<dbReference type="PANTHER" id="PTHR23253:SF9">
    <property type="entry name" value="EUKARYOTIC TRANSLATION INITIATION FACTOR 4 GAMMA 2"/>
    <property type="match status" value="1"/>
</dbReference>
<feature type="compositionally biased region" description="Low complexity" evidence="17">
    <location>
        <begin position="508"/>
        <end position="539"/>
    </location>
</feature>
<dbReference type="SMART" id="SM00543">
    <property type="entry name" value="MIF4G"/>
    <property type="match status" value="1"/>
</dbReference>
<evidence type="ECO:0000256" key="2">
    <source>
        <dbReference type="ARBA" id="ARBA00005775"/>
    </source>
</evidence>
<comment type="subunit">
    <text evidence="16">Interacts with the serine/threonine protein kinases MKNK1 and MKNK2. Binds EIF4A and EIF3. Interacts with MIF4GD. Interacts with DAZAP2.</text>
</comment>
<evidence type="ECO:0000256" key="17">
    <source>
        <dbReference type="SAM" id="MobiDB-lite"/>
    </source>
</evidence>
<dbReference type="SUPFAM" id="SSF64356">
    <property type="entry name" value="SNARE-like"/>
    <property type="match status" value="1"/>
</dbReference>
<evidence type="ECO:0000256" key="16">
    <source>
        <dbReference type="ARBA" id="ARBA00046720"/>
    </source>
</evidence>
<gene>
    <name evidence="20" type="primary">EIF4G2</name>
    <name evidence="20" type="ORF">DERF_007586</name>
</gene>
<evidence type="ECO:0000313" key="20">
    <source>
        <dbReference type="EMBL" id="KAH9516869.1"/>
    </source>
</evidence>
<keyword evidence="10" id="KW-0810">Translation regulation</keyword>
<proteinExistence type="inferred from homology"/>
<comment type="caution">
    <text evidence="20">The sequence shown here is derived from an EMBL/GenBank/DDBJ whole genome shotgun (WGS) entry which is preliminary data.</text>
</comment>
<dbReference type="InterPro" id="IPR006722">
    <property type="entry name" value="Sedlin"/>
</dbReference>
<reference evidence="20" key="1">
    <citation type="submission" date="2013-05" db="EMBL/GenBank/DDBJ databases">
        <authorList>
            <person name="Yim A.K.Y."/>
            <person name="Chan T.F."/>
            <person name="Ji K.M."/>
            <person name="Liu X.Y."/>
            <person name="Zhou J.W."/>
            <person name="Li R.Q."/>
            <person name="Yang K.Y."/>
            <person name="Li J."/>
            <person name="Li M."/>
            <person name="Law P.T.W."/>
            <person name="Wu Y.L."/>
            <person name="Cai Z.L."/>
            <person name="Qin H."/>
            <person name="Bao Y."/>
            <person name="Leung R.K.K."/>
            <person name="Ng P.K.S."/>
            <person name="Zou J."/>
            <person name="Zhong X.J."/>
            <person name="Ran P.X."/>
            <person name="Zhong N.S."/>
            <person name="Liu Z.G."/>
            <person name="Tsui S.K.W."/>
        </authorList>
    </citation>
    <scope>NUCLEOTIDE SEQUENCE</scope>
    <source>
        <strain evidence="20">Derf</strain>
        <tissue evidence="20">Whole organism</tissue>
    </source>
</reference>
<evidence type="ECO:0000256" key="10">
    <source>
        <dbReference type="ARBA" id="ARBA00022845"/>
    </source>
</evidence>
<dbReference type="EMBL" id="ASGP02000003">
    <property type="protein sequence ID" value="KAH9516869.1"/>
    <property type="molecule type" value="Genomic_DNA"/>
</dbReference>
<name>A0A922L653_DERFA</name>
<dbReference type="GO" id="GO:0048471">
    <property type="term" value="C:perinuclear region of cytoplasm"/>
    <property type="evidence" value="ECO:0007669"/>
    <property type="project" value="UniProtKB-SubCell"/>
</dbReference>
<dbReference type="InterPro" id="IPR003307">
    <property type="entry name" value="W2_domain"/>
</dbReference>
<evidence type="ECO:0000256" key="14">
    <source>
        <dbReference type="ARBA" id="ARBA00037759"/>
    </source>
</evidence>
<dbReference type="InterPro" id="IPR003890">
    <property type="entry name" value="MIF4G-like_typ-3"/>
</dbReference>
<keyword evidence="11" id="KW-0813">Transport</keyword>
<dbReference type="PROSITE" id="PS51366">
    <property type="entry name" value="MI"/>
    <property type="match status" value="1"/>
</dbReference>
<comment type="function">
    <text evidence="14">Appears to play a role in the switch from cap-dependent to IRES-mediated translation during mitosis, apoptosis and viral infection. Cleaved by some caspases and viral proteases.</text>
</comment>
<dbReference type="PANTHER" id="PTHR23253">
    <property type="entry name" value="EUKARYOTIC TRANSLATION INITIATION FACTOR 4 GAMMA"/>
    <property type="match status" value="1"/>
</dbReference>
<keyword evidence="7 20" id="KW-0396">Initiation factor</keyword>
<evidence type="ECO:0000256" key="5">
    <source>
        <dbReference type="ARBA" id="ARBA00022491"/>
    </source>
</evidence>
<feature type="compositionally biased region" description="Polar residues" evidence="17">
    <location>
        <begin position="455"/>
        <end position="488"/>
    </location>
</feature>
<accession>A0A922L653</accession>
<keyword evidence="12" id="KW-0648">Protein biosynthesis</keyword>
<keyword evidence="5" id="KW-0678">Repressor</keyword>
<protein>
    <recommendedName>
        <fullName evidence="15">Eukaryotic translation initiation factor 4 gamma 2</fullName>
    </recommendedName>
</protein>
<dbReference type="Pfam" id="PF04628">
    <property type="entry name" value="Sedlin_N"/>
    <property type="match status" value="1"/>
</dbReference>
<dbReference type="InterPro" id="IPR016024">
    <property type="entry name" value="ARM-type_fold"/>
</dbReference>
<evidence type="ECO:0000256" key="15">
    <source>
        <dbReference type="ARBA" id="ARBA00040449"/>
    </source>
</evidence>
<evidence type="ECO:0000256" key="9">
    <source>
        <dbReference type="ARBA" id="ARBA00022843"/>
    </source>
</evidence>
<feature type="region of interest" description="Disordered" evidence="17">
    <location>
        <begin position="636"/>
        <end position="655"/>
    </location>
</feature>
<feature type="domain" description="MI" evidence="19">
    <location>
        <begin position="632"/>
        <end position="756"/>
    </location>
</feature>
<reference evidence="20" key="2">
    <citation type="journal article" date="2022" name="Res Sq">
        <title>Comparative Genomics Reveals Insights into the Divergent Evolution of Astigmatic Mites and Household Pest Adaptations.</title>
        <authorList>
            <person name="Xiong Q."/>
            <person name="Wan A.T.-Y."/>
            <person name="Liu X.-Y."/>
            <person name="Fung C.S.-H."/>
            <person name="Xiao X."/>
            <person name="Malainual N."/>
            <person name="Hou J."/>
            <person name="Wang L."/>
            <person name="Wang M."/>
            <person name="Yang K."/>
            <person name="Cui Y."/>
            <person name="Leung E."/>
            <person name="Nong W."/>
            <person name="Shin S.-K."/>
            <person name="Au S."/>
            <person name="Jeong K.Y."/>
            <person name="Chew F.T."/>
            <person name="Hui J."/>
            <person name="Leung T.F."/>
            <person name="Tungtrongchitr A."/>
            <person name="Zhong N."/>
            <person name="Liu Z."/>
            <person name="Tsui S."/>
        </authorList>
    </citation>
    <scope>NUCLEOTIDE SEQUENCE</scope>
    <source>
        <strain evidence="20">Derf</strain>
        <tissue evidence="20">Whole organism</tissue>
    </source>
</reference>
<comment type="similarity">
    <text evidence="3">Belongs to the TRAPP small subunits family. Sedlin subfamily.</text>
</comment>
<dbReference type="Pfam" id="PF02854">
    <property type="entry name" value="MIF4G"/>
    <property type="match status" value="1"/>
</dbReference>
<dbReference type="SMART" id="SM00515">
    <property type="entry name" value="eIF5C"/>
    <property type="match status" value="1"/>
</dbReference>
<evidence type="ECO:0000256" key="6">
    <source>
        <dbReference type="ARBA" id="ARBA00022499"/>
    </source>
</evidence>
<comment type="subcellular location">
    <subcellularLocation>
        <location evidence="1">Cytoplasm</location>
        <location evidence="1">Perinuclear region</location>
    </subcellularLocation>
</comment>
<dbReference type="GO" id="GO:0003729">
    <property type="term" value="F:mRNA binding"/>
    <property type="evidence" value="ECO:0007669"/>
    <property type="project" value="TreeGrafter"/>
</dbReference>
<feature type="domain" description="W2" evidence="18">
    <location>
        <begin position="807"/>
        <end position="990"/>
    </location>
</feature>
<evidence type="ECO:0000256" key="12">
    <source>
        <dbReference type="ARBA" id="ARBA00022917"/>
    </source>
</evidence>
<keyword evidence="4" id="KW-0488">Methylation</keyword>
<evidence type="ECO:0000256" key="13">
    <source>
        <dbReference type="ARBA" id="ARBA00022990"/>
    </source>
</evidence>
<dbReference type="Pfam" id="PF02020">
    <property type="entry name" value="W2"/>
    <property type="match status" value="1"/>
</dbReference>
<evidence type="ECO:0000259" key="18">
    <source>
        <dbReference type="PROSITE" id="PS51363"/>
    </source>
</evidence>